<sequence>VAAAFATVRGPPATSGVCFGCDKPGHLKRNCPALKGDKPKTASVCSWCRRGPHSANQCCSKYNIDRRLLQGFQGNRNQSTGGQLRALPQMPQPPLQMTAQQMPNGTSPQVFA</sequence>
<accession>A0A7K6H9L9</accession>
<dbReference type="Gene3D" id="4.10.60.10">
    <property type="entry name" value="Zinc finger, CCHC-type"/>
    <property type="match status" value="1"/>
</dbReference>
<dbReference type="GO" id="GO:0008270">
    <property type="term" value="F:zinc ion binding"/>
    <property type="evidence" value="ECO:0007669"/>
    <property type="project" value="UniProtKB-KW"/>
</dbReference>
<evidence type="ECO:0000313" key="6">
    <source>
        <dbReference type="Proteomes" id="UP000564407"/>
    </source>
</evidence>
<evidence type="ECO:0000256" key="3">
    <source>
        <dbReference type="SAM" id="MobiDB-lite"/>
    </source>
</evidence>
<organism evidence="5 6">
    <name type="scientific">Malurus elegans</name>
    <name type="common">Red-winged fairywren</name>
    <dbReference type="NCBI Taxonomy" id="720584"/>
    <lineage>
        <taxon>Eukaryota</taxon>
        <taxon>Metazoa</taxon>
        <taxon>Chordata</taxon>
        <taxon>Craniata</taxon>
        <taxon>Vertebrata</taxon>
        <taxon>Euteleostomi</taxon>
        <taxon>Archelosauria</taxon>
        <taxon>Archosauria</taxon>
        <taxon>Dinosauria</taxon>
        <taxon>Saurischia</taxon>
        <taxon>Theropoda</taxon>
        <taxon>Coelurosauria</taxon>
        <taxon>Aves</taxon>
        <taxon>Neognathae</taxon>
        <taxon>Neoaves</taxon>
        <taxon>Telluraves</taxon>
        <taxon>Australaves</taxon>
        <taxon>Passeriformes</taxon>
        <taxon>Meliphagoidea</taxon>
        <taxon>Maluridae</taxon>
        <taxon>Malurus</taxon>
    </lineage>
</organism>
<keyword evidence="2" id="KW-0862">Zinc</keyword>
<feature type="domain" description="CCHC-type" evidence="4">
    <location>
        <begin position="18"/>
        <end position="32"/>
    </location>
</feature>
<keyword evidence="1" id="KW-0945">Host-virus interaction</keyword>
<feature type="compositionally biased region" description="Polar residues" evidence="3">
    <location>
        <begin position="72"/>
        <end position="82"/>
    </location>
</feature>
<gene>
    <name evidence="5" type="primary">Ervk5_2</name>
    <name evidence="5" type="ORF">MALELE_R15665</name>
</gene>
<keyword evidence="2" id="KW-0863">Zinc-finger</keyword>
<dbReference type="Proteomes" id="UP000564407">
    <property type="component" value="Unassembled WGS sequence"/>
</dbReference>
<dbReference type="PANTHER" id="PTHR40389:SF4">
    <property type="match status" value="1"/>
</dbReference>
<evidence type="ECO:0000256" key="1">
    <source>
        <dbReference type="ARBA" id="ARBA00022581"/>
    </source>
</evidence>
<dbReference type="SUPFAM" id="SSF57756">
    <property type="entry name" value="Retrovirus zinc finger-like domains"/>
    <property type="match status" value="1"/>
</dbReference>
<dbReference type="GO" id="GO:0003676">
    <property type="term" value="F:nucleic acid binding"/>
    <property type="evidence" value="ECO:0007669"/>
    <property type="project" value="InterPro"/>
</dbReference>
<dbReference type="InterPro" id="IPR001878">
    <property type="entry name" value="Znf_CCHC"/>
</dbReference>
<feature type="region of interest" description="Disordered" evidence="3">
    <location>
        <begin position="71"/>
        <end position="112"/>
    </location>
</feature>
<feature type="compositionally biased region" description="Low complexity" evidence="3">
    <location>
        <begin position="83"/>
        <end position="103"/>
    </location>
</feature>
<dbReference type="EMBL" id="VZRP01023897">
    <property type="protein sequence ID" value="NWV72293.1"/>
    <property type="molecule type" value="Genomic_DNA"/>
</dbReference>
<comment type="caution">
    <text evidence="5">The sequence shown here is derived from an EMBL/GenBank/DDBJ whole genome shotgun (WGS) entry which is preliminary data.</text>
</comment>
<name>A0A7K6H9L9_9PASS</name>
<dbReference type="AlphaFoldDB" id="A0A7K6H9L9"/>
<evidence type="ECO:0000259" key="4">
    <source>
        <dbReference type="PROSITE" id="PS50158"/>
    </source>
</evidence>
<dbReference type="SMART" id="SM00343">
    <property type="entry name" value="ZnF_C2HC"/>
    <property type="match status" value="2"/>
</dbReference>
<dbReference type="PANTHER" id="PTHR40389">
    <property type="entry name" value="ENDOGENOUS RETROVIRUS GROUP K MEMBER 24 GAG POLYPROTEIN-RELATED"/>
    <property type="match status" value="1"/>
</dbReference>
<dbReference type="InterPro" id="IPR050195">
    <property type="entry name" value="Primate_lentivir_Gag_pol-like"/>
</dbReference>
<feature type="non-terminal residue" evidence="5">
    <location>
        <position position="112"/>
    </location>
</feature>
<evidence type="ECO:0000256" key="2">
    <source>
        <dbReference type="PROSITE-ProRule" id="PRU00047"/>
    </source>
</evidence>
<dbReference type="PROSITE" id="PS50158">
    <property type="entry name" value="ZF_CCHC"/>
    <property type="match status" value="1"/>
</dbReference>
<evidence type="ECO:0000313" key="5">
    <source>
        <dbReference type="EMBL" id="NWV72293.1"/>
    </source>
</evidence>
<proteinExistence type="predicted"/>
<keyword evidence="2" id="KW-0479">Metal-binding</keyword>
<dbReference type="InterPro" id="IPR036875">
    <property type="entry name" value="Znf_CCHC_sf"/>
</dbReference>
<reference evidence="5 6" key="1">
    <citation type="submission" date="2019-09" db="EMBL/GenBank/DDBJ databases">
        <title>Bird 10,000 Genomes (B10K) Project - Family phase.</title>
        <authorList>
            <person name="Zhang G."/>
        </authorList>
    </citation>
    <scope>NUCLEOTIDE SEQUENCE [LARGE SCALE GENOMIC DNA]</scope>
    <source>
        <strain evidence="5">B10K-DU-029-44</strain>
        <tissue evidence="5">Heart</tissue>
    </source>
</reference>
<feature type="non-terminal residue" evidence="5">
    <location>
        <position position="1"/>
    </location>
</feature>
<keyword evidence="6" id="KW-1185">Reference proteome</keyword>
<protein>
    <submittedName>
        <fullName evidence="5">GAK5 protein</fullName>
    </submittedName>
</protein>